<proteinExistence type="predicted"/>
<dbReference type="VEuPathDB" id="AmoebaDB:EHI_140180"/>
<protein>
    <recommendedName>
        <fullName evidence="2">C2 NT-type domain-containing protein</fullName>
    </recommendedName>
</protein>
<dbReference type="AlphaFoldDB" id="A0A5K1V103"/>
<dbReference type="EMBL" id="BDEQ01000001">
    <property type="protein sequence ID" value="GAT96146.1"/>
    <property type="molecule type" value="Genomic_DNA"/>
</dbReference>
<dbReference type="VEuPathDB" id="AmoebaDB:EHI8A_021080"/>
<evidence type="ECO:0000256" key="1">
    <source>
        <dbReference type="SAM" id="MobiDB-lite"/>
    </source>
</evidence>
<dbReference type="Proteomes" id="UP000078387">
    <property type="component" value="Unassembled WGS sequence"/>
</dbReference>
<dbReference type="Pfam" id="PF10358">
    <property type="entry name" value="NT-C2"/>
    <property type="match status" value="1"/>
</dbReference>
<dbReference type="OMA" id="GMKGFQM"/>
<gene>
    <name evidence="3" type="ORF">CL6EHI_140180</name>
</gene>
<dbReference type="VEuPathDB" id="AmoebaDB:EHI7A_023440"/>
<dbReference type="InterPro" id="IPR002710">
    <property type="entry name" value="Dilute_dom"/>
</dbReference>
<dbReference type="VEuPathDB" id="AmoebaDB:EHI5A_045260"/>
<comment type="caution">
    <text evidence="3">The sequence shown here is derived from an EMBL/GenBank/DDBJ whole genome shotgun (WGS) entry which is preliminary data.</text>
</comment>
<feature type="region of interest" description="Disordered" evidence="1">
    <location>
        <begin position="153"/>
        <end position="291"/>
    </location>
</feature>
<evidence type="ECO:0000259" key="2">
    <source>
        <dbReference type="PROSITE" id="PS51840"/>
    </source>
</evidence>
<reference evidence="3 4" key="1">
    <citation type="submission" date="2016-05" db="EMBL/GenBank/DDBJ databases">
        <title>First whole genome sequencing of Entamoeba histolytica HM1:IMSS-clone-6.</title>
        <authorList>
            <person name="Mukherjee Avik.K."/>
            <person name="Izumyama S."/>
            <person name="Nakada-Tsukui K."/>
            <person name="Nozaki T."/>
        </authorList>
    </citation>
    <scope>NUCLEOTIDE SEQUENCE [LARGE SCALE GENOMIC DNA]</scope>
    <source>
        <strain evidence="3 4">HM1:IMSS clone 6</strain>
    </source>
</reference>
<feature type="compositionally biased region" description="Polar residues" evidence="1">
    <location>
        <begin position="268"/>
        <end position="283"/>
    </location>
</feature>
<dbReference type="Pfam" id="PF01843">
    <property type="entry name" value="DIL"/>
    <property type="match status" value="1"/>
</dbReference>
<feature type="region of interest" description="Disordered" evidence="1">
    <location>
        <begin position="308"/>
        <end position="381"/>
    </location>
</feature>
<feature type="compositionally biased region" description="Polar residues" evidence="1">
    <location>
        <begin position="355"/>
        <end position="366"/>
    </location>
</feature>
<name>A0A5K1V103_ENTHI</name>
<sequence length="774" mass="88196">MKKSAEKRQYYIHLVECRNVPTDDCEVMLKWKRGKKQINKGVLKQLNCVNGVVKGNQFGVIMPQCTLFRNSNGYEEKLIKLSLTKFKDDKKKKQNVIGYCYINLAEYVDFSTRQNVTFPMKSKKGKSFDCEIDIQCLGGVEVSEADKTEIFSASKSTNPFGEESDEEISDEVINPKKKSKELDRNNKSTSTLRKNEMPQKQVNTTNPFDDTNDLTNKKPTTTQSVIVTSSNNPFSENSSDNSEQQPTTVSQTNPFSDDVSDEAIKMNHPTTTMSVETNTNPFNEDNETLDKNSKTAVVVTDNSAISQKTLSTNPFSDSSENDDNKQQNEESLGIAIKTSTTNPFNDDSDNEKQKTQNVTDLHQSNPFIDESDEKVEEQVEEHRNPFGDESEVIAHVQCKESHSSSEKSDRVVEMAEGTNPFGEDNSDVISEEEPNQIETDLQVSAEDKTSSSEDLDGNIFVSTRTKEDSPEVNLIKPKEDLVPIIQYKKNSGSIDLREVFDSVNNLKGNLDDLDSFIILMKKWWCDGQPHIELNVLPMIMDDYKQCVWLLIGMKDLGGKIRKPGTKMSQRDIQINEIYESTFVRAVKLISARIEGILDYLISVTMFDSKRSTFEEGVANGTAEIMNDIFESVSKNDQSIADRLLKQICHFICYYIIEEMLKRNKINGMKGFQINYFVSCIQSQVFKKYISLKKYMKCLDPLLEFCRLLTMPMSLEIVQMKDEVFPSLSVSLISKTLRSFRLDSYNLNRVPQRVFDYLFEHPDGKNILSRYDILK</sequence>
<dbReference type="PROSITE" id="PS51840">
    <property type="entry name" value="C2_NT"/>
    <property type="match status" value="1"/>
</dbReference>
<dbReference type="InterPro" id="IPR019448">
    <property type="entry name" value="NT-C2"/>
</dbReference>
<evidence type="ECO:0000313" key="3">
    <source>
        <dbReference type="EMBL" id="GAT96146.1"/>
    </source>
</evidence>
<feature type="compositionally biased region" description="Polar residues" evidence="1">
    <location>
        <begin position="187"/>
        <end position="255"/>
    </location>
</feature>
<organism evidence="3 4">
    <name type="scientific">Entamoeba histolytica</name>
    <dbReference type="NCBI Taxonomy" id="5759"/>
    <lineage>
        <taxon>Eukaryota</taxon>
        <taxon>Amoebozoa</taxon>
        <taxon>Evosea</taxon>
        <taxon>Archamoebae</taxon>
        <taxon>Mastigamoebida</taxon>
        <taxon>Entamoebidae</taxon>
        <taxon>Entamoeba</taxon>
    </lineage>
</organism>
<feature type="domain" description="C2 NT-type" evidence="2">
    <location>
        <begin position="1"/>
        <end position="138"/>
    </location>
</feature>
<dbReference type="VEuPathDB" id="AmoebaDB:KM1_052930"/>
<feature type="compositionally biased region" description="Polar residues" evidence="1">
    <location>
        <begin position="308"/>
        <end position="318"/>
    </location>
</feature>
<evidence type="ECO:0000313" key="4">
    <source>
        <dbReference type="Proteomes" id="UP000078387"/>
    </source>
</evidence>
<accession>A0A5K1V103</accession>